<keyword evidence="4 5" id="KW-0472">Membrane</keyword>
<accession>A0ABR0GVM5</accession>
<dbReference type="PANTHER" id="PTHR10989:SF16">
    <property type="entry name" value="AT02829P-RELATED"/>
    <property type="match status" value="1"/>
</dbReference>
<feature type="transmembrane region" description="Helical" evidence="5">
    <location>
        <begin position="208"/>
        <end position="233"/>
    </location>
</feature>
<feature type="transmembrane region" description="Helical" evidence="5">
    <location>
        <begin position="170"/>
        <end position="188"/>
    </location>
</feature>
<dbReference type="EMBL" id="JAFFHA010000001">
    <property type="protein sequence ID" value="KAK4659693.1"/>
    <property type="molecule type" value="Genomic_DNA"/>
</dbReference>
<dbReference type="Proteomes" id="UP001323405">
    <property type="component" value="Unassembled WGS sequence"/>
</dbReference>
<protein>
    <submittedName>
        <fullName evidence="6">Uncharacterized protein</fullName>
    </submittedName>
</protein>
<dbReference type="Pfam" id="PF04750">
    <property type="entry name" value="Far-17a_AIG1"/>
    <property type="match status" value="1"/>
</dbReference>
<feature type="transmembrane region" description="Helical" evidence="5">
    <location>
        <begin position="105"/>
        <end position="125"/>
    </location>
</feature>
<sequence>MAFNFNRASCSPARNRYGMANQPHPLQRLSSPSRSFSALVHAIGLLSYSCSFWCLQQFPTEIHFGFGGDFQLLTIIGLALATATFAFGLLADLTLSPRLFGIKNVLSVCSTPLEVLISILYWSISAIDKSLLFPPEFALPFLPDFGFHAMPAVMLTMDLILLSPPWTIRVYSAMALSTCLAFLYWGWVEYCFEQNGWYPYPMFEQLKTWQRVILFSVSAGLMTTSTLALKWLYGKINGIEQFKKEALHPIKTD</sequence>
<gene>
    <name evidence="6" type="ORF">QC762_112570</name>
</gene>
<dbReference type="InterPro" id="IPR006838">
    <property type="entry name" value="ADTRP_AIG1"/>
</dbReference>
<evidence type="ECO:0000313" key="6">
    <source>
        <dbReference type="EMBL" id="KAK4659693.1"/>
    </source>
</evidence>
<keyword evidence="7" id="KW-1185">Reference proteome</keyword>
<evidence type="ECO:0000313" key="7">
    <source>
        <dbReference type="Proteomes" id="UP001323405"/>
    </source>
</evidence>
<evidence type="ECO:0000256" key="2">
    <source>
        <dbReference type="ARBA" id="ARBA00022692"/>
    </source>
</evidence>
<reference evidence="6 7" key="1">
    <citation type="journal article" date="2023" name="bioRxiv">
        <title>High-quality genome assemblies of four members of thePodospora anserinaspecies complex.</title>
        <authorList>
            <person name="Ament-Velasquez S.L."/>
            <person name="Vogan A.A."/>
            <person name="Wallerman O."/>
            <person name="Hartmann F."/>
            <person name="Gautier V."/>
            <person name="Silar P."/>
            <person name="Giraud T."/>
            <person name="Johannesson H."/>
        </authorList>
    </citation>
    <scope>NUCLEOTIDE SEQUENCE [LARGE SCALE GENOMIC DNA]</scope>
    <source>
        <strain evidence="6 7">CBS 415.72m</strain>
    </source>
</reference>
<comment type="caution">
    <text evidence="6">The sequence shown here is derived from an EMBL/GenBank/DDBJ whole genome shotgun (WGS) entry which is preliminary data.</text>
</comment>
<name>A0ABR0GVM5_9PEZI</name>
<dbReference type="PANTHER" id="PTHR10989">
    <property type="entry name" value="ANDROGEN-INDUCED PROTEIN 1-RELATED"/>
    <property type="match status" value="1"/>
</dbReference>
<evidence type="ECO:0000256" key="4">
    <source>
        <dbReference type="ARBA" id="ARBA00023136"/>
    </source>
</evidence>
<feature type="transmembrane region" description="Helical" evidence="5">
    <location>
        <begin position="36"/>
        <end position="58"/>
    </location>
</feature>
<dbReference type="GeneID" id="87905584"/>
<keyword evidence="2 5" id="KW-0812">Transmembrane</keyword>
<keyword evidence="3 5" id="KW-1133">Transmembrane helix</keyword>
<proteinExistence type="predicted"/>
<comment type="subcellular location">
    <subcellularLocation>
        <location evidence="1">Endomembrane system</location>
        <topology evidence="1">Multi-pass membrane protein</topology>
    </subcellularLocation>
</comment>
<evidence type="ECO:0000256" key="5">
    <source>
        <dbReference type="SAM" id="Phobius"/>
    </source>
</evidence>
<dbReference type="RefSeq" id="XP_062748663.1">
    <property type="nucleotide sequence ID" value="XM_062885677.1"/>
</dbReference>
<evidence type="ECO:0000256" key="1">
    <source>
        <dbReference type="ARBA" id="ARBA00004127"/>
    </source>
</evidence>
<feature type="transmembrane region" description="Helical" evidence="5">
    <location>
        <begin position="70"/>
        <end position="93"/>
    </location>
</feature>
<evidence type="ECO:0000256" key="3">
    <source>
        <dbReference type="ARBA" id="ARBA00022989"/>
    </source>
</evidence>
<organism evidence="6 7">
    <name type="scientific">Podospora pseudocomata</name>
    <dbReference type="NCBI Taxonomy" id="2093779"/>
    <lineage>
        <taxon>Eukaryota</taxon>
        <taxon>Fungi</taxon>
        <taxon>Dikarya</taxon>
        <taxon>Ascomycota</taxon>
        <taxon>Pezizomycotina</taxon>
        <taxon>Sordariomycetes</taxon>
        <taxon>Sordariomycetidae</taxon>
        <taxon>Sordariales</taxon>
        <taxon>Podosporaceae</taxon>
        <taxon>Podospora</taxon>
    </lineage>
</organism>
<feature type="transmembrane region" description="Helical" evidence="5">
    <location>
        <begin position="145"/>
        <end position="163"/>
    </location>
</feature>